<dbReference type="Pfam" id="PF00213">
    <property type="entry name" value="OSCP"/>
    <property type="match status" value="1"/>
</dbReference>
<evidence type="ECO:0000256" key="4">
    <source>
        <dbReference type="ARBA" id="ARBA00023065"/>
    </source>
</evidence>
<dbReference type="GO" id="GO:0046933">
    <property type="term" value="F:proton-transporting ATP synthase activity, rotational mechanism"/>
    <property type="evidence" value="ECO:0007669"/>
    <property type="project" value="InterPro"/>
</dbReference>
<evidence type="ECO:0000313" key="7">
    <source>
        <dbReference type="EMBL" id="OHA54607.1"/>
    </source>
</evidence>
<protein>
    <submittedName>
        <fullName evidence="7">Uncharacterized protein</fullName>
    </submittedName>
</protein>
<keyword evidence="4" id="KW-0406">Ion transport</keyword>
<evidence type="ECO:0000256" key="1">
    <source>
        <dbReference type="ARBA" id="ARBA00004370"/>
    </source>
</evidence>
<evidence type="ECO:0000313" key="8">
    <source>
        <dbReference type="Proteomes" id="UP000178936"/>
    </source>
</evidence>
<dbReference type="PANTHER" id="PTHR11910">
    <property type="entry name" value="ATP SYNTHASE DELTA CHAIN"/>
    <property type="match status" value="1"/>
</dbReference>
<sequence length="136" mass="15321">MKINPTYYARAYLAAVASAPVAKRHEIAHNLWQTVWRHGHFKWYKKIIANVQVLIRQEKGIKLAEVLTPQALSETQKNTLATEIKKAIGQPVELVCSVKPHLLAGMIVTIDDKRYDASLKGRLDTLYKTLAGENNS</sequence>
<accession>A0A1G2Q207</accession>
<dbReference type="PRINTS" id="PR00125">
    <property type="entry name" value="ATPASEDELTA"/>
</dbReference>
<keyword evidence="5" id="KW-0472">Membrane</keyword>
<evidence type="ECO:0000256" key="5">
    <source>
        <dbReference type="ARBA" id="ARBA00023136"/>
    </source>
</evidence>
<name>A0A1G2Q207_9BACT</name>
<evidence type="ECO:0000256" key="6">
    <source>
        <dbReference type="ARBA" id="ARBA00023310"/>
    </source>
</evidence>
<comment type="caution">
    <text evidence="7">The sequence shown here is derived from an EMBL/GenBank/DDBJ whole genome shotgun (WGS) entry which is preliminary data.</text>
</comment>
<gene>
    <name evidence="7" type="ORF">A2226_00375</name>
</gene>
<proteinExistence type="predicted"/>
<dbReference type="Proteomes" id="UP000178936">
    <property type="component" value="Unassembled WGS sequence"/>
</dbReference>
<dbReference type="GO" id="GO:0016020">
    <property type="term" value="C:membrane"/>
    <property type="evidence" value="ECO:0007669"/>
    <property type="project" value="UniProtKB-SubCell"/>
</dbReference>
<keyword evidence="3" id="KW-0375">Hydrogen ion transport</keyword>
<evidence type="ECO:0000256" key="2">
    <source>
        <dbReference type="ARBA" id="ARBA00022448"/>
    </source>
</evidence>
<dbReference type="EMBL" id="MHTB01000044">
    <property type="protein sequence ID" value="OHA54607.1"/>
    <property type="molecule type" value="Genomic_DNA"/>
</dbReference>
<dbReference type="AlphaFoldDB" id="A0A1G2Q207"/>
<keyword evidence="6" id="KW-0066">ATP synthesis</keyword>
<keyword evidence="2" id="KW-0813">Transport</keyword>
<comment type="subcellular location">
    <subcellularLocation>
        <location evidence="1">Membrane</location>
    </subcellularLocation>
</comment>
<organism evidence="7 8">
    <name type="scientific">Candidatus Veblenbacteria bacterium RIFOXYA2_FULL_43_9</name>
    <dbReference type="NCBI Taxonomy" id="1802425"/>
    <lineage>
        <taxon>Bacteria</taxon>
        <taxon>Candidatus Vebleniibacteriota</taxon>
    </lineage>
</organism>
<evidence type="ECO:0000256" key="3">
    <source>
        <dbReference type="ARBA" id="ARBA00022781"/>
    </source>
</evidence>
<reference evidence="7 8" key="1">
    <citation type="journal article" date="2016" name="Nat. Commun.">
        <title>Thousands of microbial genomes shed light on interconnected biogeochemical processes in an aquifer system.</title>
        <authorList>
            <person name="Anantharaman K."/>
            <person name="Brown C.T."/>
            <person name="Hug L.A."/>
            <person name="Sharon I."/>
            <person name="Castelle C.J."/>
            <person name="Probst A.J."/>
            <person name="Thomas B.C."/>
            <person name="Singh A."/>
            <person name="Wilkins M.J."/>
            <person name="Karaoz U."/>
            <person name="Brodie E.L."/>
            <person name="Williams K.H."/>
            <person name="Hubbard S.S."/>
            <person name="Banfield J.F."/>
        </authorList>
    </citation>
    <scope>NUCLEOTIDE SEQUENCE [LARGE SCALE GENOMIC DNA]</scope>
</reference>
<dbReference type="InterPro" id="IPR000711">
    <property type="entry name" value="ATPase_OSCP/dsu"/>
</dbReference>